<organism evidence="2">
    <name type="scientific">Oncocephalus sp</name>
    <dbReference type="NCBI Taxonomy" id="2944721"/>
    <lineage>
        <taxon>Eukaryota</taxon>
        <taxon>Metazoa</taxon>
        <taxon>Ecdysozoa</taxon>
        <taxon>Arthropoda</taxon>
        <taxon>Hexapoda</taxon>
        <taxon>Insecta</taxon>
        <taxon>Pterygota</taxon>
        <taxon>Neoptera</taxon>
        <taxon>Paraneoptera</taxon>
        <taxon>Hemiptera</taxon>
        <taxon>Heteroptera</taxon>
        <taxon>Panheteroptera</taxon>
        <taxon>Cimicomorpha</taxon>
        <taxon>Reduviidae</taxon>
        <taxon>Stenopodainae</taxon>
        <taxon>Oncocephalus</taxon>
    </lineage>
</organism>
<name>A0AB38ZEL8_9HEMI</name>
<reference evidence="2" key="1">
    <citation type="submission" date="2024-03" db="EMBL/GenBank/DDBJ databases">
        <title>Venom adaptation and exaptation during the trophic switch to blood-feeding by kissing bugs (Reduviidae: Triatominae).</title>
        <authorList>
            <person name="Zdenek C.N."/>
            <person name="Cardoso F.C."/>
            <person name="Robinson S.D."/>
            <person name="Mercedes R.S."/>
            <person name="Raidjoe E.R."/>
            <person name="Hernandez-Vargas M.J."/>
            <person name="Jin J."/>
            <person name="Corzo G."/>
            <person name="Vetter I."/>
            <person name="King G.F."/>
            <person name="Fry B.G."/>
            <person name="Walker A."/>
        </authorList>
    </citation>
    <scope>NUCLEOTIDE SEQUENCE</scope>
</reference>
<sequence>MAITNILTASFIALVIALFVPIPVKGDLFGSDCGNNKTHNFKFGDRGFFDKLLYSSYVKAEGSWLRKISKDVTYPPTGKQPIGYITYMEALDQYNDGNGGCAFLKAGGVGQNMVTFHIKSQRSQGFNFKINIYGLDNACVAKLGN</sequence>
<evidence type="ECO:0000313" key="2">
    <source>
        <dbReference type="EMBL" id="WXI02734.1"/>
    </source>
</evidence>
<dbReference type="PANTHER" id="PTHR37685:SF1">
    <property type="entry name" value="GEO11136P1-RELATED"/>
    <property type="match status" value="1"/>
</dbReference>
<dbReference type="AlphaFoldDB" id="A0AB38ZEL8"/>
<dbReference type="InterPro" id="IPR031734">
    <property type="entry name" value="MBF2"/>
</dbReference>
<feature type="signal peptide" evidence="1">
    <location>
        <begin position="1"/>
        <end position="26"/>
    </location>
</feature>
<proteinExistence type="evidence at transcript level"/>
<accession>A0AB38ZEL8</accession>
<dbReference type="EMBL" id="PP517484">
    <property type="protein sequence ID" value="WXI02734.1"/>
    <property type="molecule type" value="mRNA"/>
</dbReference>
<feature type="chain" id="PRO_5044285179" evidence="1">
    <location>
        <begin position="27"/>
        <end position="145"/>
    </location>
</feature>
<dbReference type="Pfam" id="PF15868">
    <property type="entry name" value="MBF2"/>
    <property type="match status" value="1"/>
</dbReference>
<dbReference type="PANTHER" id="PTHR37685">
    <property type="entry name" value="GEO11136P1-RELATED"/>
    <property type="match status" value="1"/>
</dbReference>
<protein>
    <submittedName>
        <fullName evidence="2">Heteropteran venom family 3 protein 1</fullName>
    </submittedName>
</protein>
<evidence type="ECO:0000256" key="1">
    <source>
        <dbReference type="SAM" id="SignalP"/>
    </source>
</evidence>
<keyword evidence="1" id="KW-0732">Signal</keyword>